<gene>
    <name evidence="1" type="ORF">BBI01_03685</name>
</gene>
<reference evidence="1 2" key="1">
    <citation type="submission" date="2016-07" db="EMBL/GenBank/DDBJ databases">
        <authorList>
            <person name="Jeong J.-J."/>
            <person name="Kim D.W."/>
            <person name="Sang M.K."/>
            <person name="Choi I.-G."/>
            <person name="Kim K.D."/>
        </authorList>
    </citation>
    <scope>NUCLEOTIDE SEQUENCE [LARGE SCALE GENOMIC DNA]</scope>
    <source>
        <strain evidence="1 2">UTM-3</strain>
    </source>
</reference>
<evidence type="ECO:0000313" key="1">
    <source>
        <dbReference type="EMBL" id="OCA77561.1"/>
    </source>
</evidence>
<dbReference type="RefSeq" id="WP_065393311.1">
    <property type="nucleotide sequence ID" value="NZ_MAYH01000001.1"/>
</dbReference>
<organism evidence="1 2">
    <name type="scientific">Chryseobacterium artocarpi</name>
    <dbReference type="NCBI Taxonomy" id="1414727"/>
    <lineage>
        <taxon>Bacteria</taxon>
        <taxon>Pseudomonadati</taxon>
        <taxon>Bacteroidota</taxon>
        <taxon>Flavobacteriia</taxon>
        <taxon>Flavobacteriales</taxon>
        <taxon>Weeksellaceae</taxon>
        <taxon>Chryseobacterium group</taxon>
        <taxon>Chryseobacterium</taxon>
    </lineage>
</organism>
<dbReference type="Proteomes" id="UP000092651">
    <property type="component" value="Unassembled WGS sequence"/>
</dbReference>
<accession>A0A1B9A138</accession>
<dbReference type="OrthoDB" id="9929136at2"/>
<comment type="caution">
    <text evidence="1">The sequence shown here is derived from an EMBL/GenBank/DDBJ whole genome shotgun (WGS) entry which is preliminary data.</text>
</comment>
<sequence length="59" mass="6786">MKKSELRKLINTSGKRGDVVYKGKDKRKEFDEGVSMKKVKLISNFIGNKTDKIRQILTS</sequence>
<evidence type="ECO:0000313" key="2">
    <source>
        <dbReference type="Proteomes" id="UP000092651"/>
    </source>
</evidence>
<keyword evidence="2" id="KW-1185">Reference proteome</keyword>
<protein>
    <submittedName>
        <fullName evidence="1">Uncharacterized protein</fullName>
    </submittedName>
</protein>
<name>A0A1B9A138_9FLAO</name>
<dbReference type="EMBL" id="MAYH01000001">
    <property type="protein sequence ID" value="OCA77561.1"/>
    <property type="molecule type" value="Genomic_DNA"/>
</dbReference>
<proteinExistence type="predicted"/>
<dbReference type="AlphaFoldDB" id="A0A1B9A138"/>